<gene>
    <name evidence="1" type="ORF">ENS06_13070</name>
</gene>
<name>A0A831ZMI0_9BACT</name>
<accession>A0A831ZMI0</accession>
<sequence length="141" mass="16480">MARDYRPNVREMSVISKLDQAKEVQRVRALQLLRDHVDELSGRIAMKLIESRLVETTSKTELEEQIHRCLSTLLTAEDFEVQYQVANIRDLVPRPHFISLYVTAYIIEKLIDHRCIVDIYGTNEEIYRCVNTQVARLIPLP</sequence>
<dbReference type="EMBL" id="DSTK01000039">
    <property type="protein sequence ID" value="HFK98236.1"/>
    <property type="molecule type" value="Genomic_DNA"/>
</dbReference>
<protein>
    <submittedName>
        <fullName evidence="1">Uncharacterized protein</fullName>
    </submittedName>
</protein>
<evidence type="ECO:0000313" key="1">
    <source>
        <dbReference type="EMBL" id="HFK98236.1"/>
    </source>
</evidence>
<proteinExistence type="predicted"/>
<comment type="caution">
    <text evidence="1">The sequence shown here is derived from an EMBL/GenBank/DDBJ whole genome shotgun (WGS) entry which is preliminary data.</text>
</comment>
<dbReference type="AlphaFoldDB" id="A0A831ZMI0"/>
<organism evidence="1">
    <name type="scientific">Desulfacinum infernum</name>
    <dbReference type="NCBI Taxonomy" id="35837"/>
    <lineage>
        <taxon>Bacteria</taxon>
        <taxon>Pseudomonadati</taxon>
        <taxon>Thermodesulfobacteriota</taxon>
        <taxon>Syntrophobacteria</taxon>
        <taxon>Syntrophobacterales</taxon>
        <taxon>Syntrophobacteraceae</taxon>
        <taxon>Desulfacinum</taxon>
    </lineage>
</organism>
<reference evidence="1" key="1">
    <citation type="journal article" date="2020" name="mSystems">
        <title>Genome- and Community-Level Interaction Insights into Carbon Utilization and Element Cycling Functions of Hydrothermarchaeota in Hydrothermal Sediment.</title>
        <authorList>
            <person name="Zhou Z."/>
            <person name="Liu Y."/>
            <person name="Xu W."/>
            <person name="Pan J."/>
            <person name="Luo Z.H."/>
            <person name="Li M."/>
        </authorList>
    </citation>
    <scope>NUCLEOTIDE SEQUENCE [LARGE SCALE GENOMIC DNA]</scope>
    <source>
        <strain evidence="1">SpSt-456</strain>
    </source>
</reference>